<keyword evidence="3 8" id="KW-0813">Transport</keyword>
<protein>
    <submittedName>
        <fullName evidence="10">Putative spermidine/putrescine transport system permease protein</fullName>
    </submittedName>
</protein>
<keyword evidence="6 8" id="KW-1133">Transmembrane helix</keyword>
<dbReference type="STRING" id="1036779.SAMN04515666_10613"/>
<evidence type="ECO:0000313" key="10">
    <source>
        <dbReference type="EMBL" id="SEL89146.1"/>
    </source>
</evidence>
<comment type="subcellular location">
    <subcellularLocation>
        <location evidence="1 8">Cell membrane</location>
        <topology evidence="1 8">Multi-pass membrane protein</topology>
    </subcellularLocation>
</comment>
<evidence type="ECO:0000256" key="3">
    <source>
        <dbReference type="ARBA" id="ARBA00022448"/>
    </source>
</evidence>
<keyword evidence="4" id="KW-1003">Cell membrane</keyword>
<evidence type="ECO:0000256" key="2">
    <source>
        <dbReference type="ARBA" id="ARBA00007069"/>
    </source>
</evidence>
<evidence type="ECO:0000313" key="11">
    <source>
        <dbReference type="Proteomes" id="UP000199664"/>
    </source>
</evidence>
<dbReference type="InterPro" id="IPR000515">
    <property type="entry name" value="MetI-like"/>
</dbReference>
<evidence type="ECO:0000256" key="1">
    <source>
        <dbReference type="ARBA" id="ARBA00004651"/>
    </source>
</evidence>
<evidence type="ECO:0000256" key="6">
    <source>
        <dbReference type="ARBA" id="ARBA00022989"/>
    </source>
</evidence>
<gene>
    <name evidence="10" type="ORF">SAMN04515666_10613</name>
</gene>
<sequence length="284" mass="30903">MQIRTTNAHVRDAAYAMPAALFMALLFALPLFSVLHQSLQQENGGGLTIQAYAKIFTTPLFLRVAYTTLEVSISATVFSLLLAYPIAYFLAKQSPRRRALYMILVLVPFWTSSLVKSFSFMVLLGQSGIINQMLGAFGIAPVKMLFNRFGVMVGMSHFLIPFFVFPILTSLRSQPLELAKAAAIMGAGKLRIFLRVTLPLSLPGVMAGALLVFILSLGFYIIPALLGGRQDMMFANLVDFYTREALNWPMASAVAVLLVAAAALAAMLLSKVRGGSSILSEEGH</sequence>
<feature type="transmembrane region" description="Helical" evidence="8">
    <location>
        <begin position="103"/>
        <end position="129"/>
    </location>
</feature>
<feature type="transmembrane region" description="Helical" evidence="8">
    <location>
        <begin position="149"/>
        <end position="171"/>
    </location>
</feature>
<dbReference type="RefSeq" id="WP_208862315.1">
    <property type="nucleotide sequence ID" value="NZ_FOAN01000006.1"/>
</dbReference>
<keyword evidence="11" id="KW-1185">Reference proteome</keyword>
<dbReference type="Pfam" id="PF00528">
    <property type="entry name" value="BPD_transp_1"/>
    <property type="match status" value="1"/>
</dbReference>
<dbReference type="Gene3D" id="1.10.3720.10">
    <property type="entry name" value="MetI-like"/>
    <property type="match status" value="1"/>
</dbReference>
<feature type="transmembrane region" description="Helical" evidence="8">
    <location>
        <begin position="12"/>
        <end position="32"/>
    </location>
</feature>
<dbReference type="PROSITE" id="PS50928">
    <property type="entry name" value="ABC_TM1"/>
    <property type="match status" value="1"/>
</dbReference>
<dbReference type="EMBL" id="FOAN01000006">
    <property type="protein sequence ID" value="SEL89146.1"/>
    <property type="molecule type" value="Genomic_DNA"/>
</dbReference>
<evidence type="ECO:0000256" key="4">
    <source>
        <dbReference type="ARBA" id="ARBA00022475"/>
    </source>
</evidence>
<dbReference type="SUPFAM" id="SSF161098">
    <property type="entry name" value="MetI-like"/>
    <property type="match status" value="1"/>
</dbReference>
<proteinExistence type="inferred from homology"/>
<dbReference type="CDD" id="cd06261">
    <property type="entry name" value="TM_PBP2"/>
    <property type="match status" value="1"/>
</dbReference>
<dbReference type="GO" id="GO:0055085">
    <property type="term" value="P:transmembrane transport"/>
    <property type="evidence" value="ECO:0007669"/>
    <property type="project" value="InterPro"/>
</dbReference>
<dbReference type="PANTHER" id="PTHR42929">
    <property type="entry name" value="INNER MEMBRANE ABC TRANSPORTER PERMEASE PROTEIN YDCU-RELATED-RELATED"/>
    <property type="match status" value="1"/>
</dbReference>
<reference evidence="11" key="1">
    <citation type="submission" date="2016-10" db="EMBL/GenBank/DDBJ databases">
        <authorList>
            <person name="Varghese N."/>
            <person name="Submissions S."/>
        </authorList>
    </citation>
    <scope>NUCLEOTIDE SEQUENCE [LARGE SCALE GENOMIC DNA]</scope>
    <source>
        <strain evidence="11">LMG 26383,CCUG 61248,R- 45681</strain>
    </source>
</reference>
<feature type="domain" description="ABC transmembrane type-1" evidence="9">
    <location>
        <begin position="65"/>
        <end position="269"/>
    </location>
</feature>
<feature type="transmembrane region" description="Helical" evidence="8">
    <location>
        <begin position="192"/>
        <end position="225"/>
    </location>
</feature>
<name>A0A1H7TXJ3_9HYPH</name>
<dbReference type="Proteomes" id="UP000199664">
    <property type="component" value="Unassembled WGS sequence"/>
</dbReference>
<evidence type="ECO:0000256" key="5">
    <source>
        <dbReference type="ARBA" id="ARBA00022692"/>
    </source>
</evidence>
<organism evidence="10 11">
    <name type="scientific">Bosea lupini</name>
    <dbReference type="NCBI Taxonomy" id="1036779"/>
    <lineage>
        <taxon>Bacteria</taxon>
        <taxon>Pseudomonadati</taxon>
        <taxon>Pseudomonadota</taxon>
        <taxon>Alphaproteobacteria</taxon>
        <taxon>Hyphomicrobiales</taxon>
        <taxon>Boseaceae</taxon>
        <taxon>Bosea</taxon>
    </lineage>
</organism>
<accession>A0A1H7TXJ3</accession>
<dbReference type="GO" id="GO:0005886">
    <property type="term" value="C:plasma membrane"/>
    <property type="evidence" value="ECO:0007669"/>
    <property type="project" value="UniProtKB-SubCell"/>
</dbReference>
<evidence type="ECO:0000256" key="7">
    <source>
        <dbReference type="ARBA" id="ARBA00023136"/>
    </source>
</evidence>
<keyword evidence="5 8" id="KW-0812">Transmembrane</keyword>
<dbReference type="InterPro" id="IPR035906">
    <property type="entry name" value="MetI-like_sf"/>
</dbReference>
<comment type="similarity">
    <text evidence="2">Belongs to the binding-protein-dependent transport system permease family. CysTW subfamily.</text>
</comment>
<evidence type="ECO:0000256" key="8">
    <source>
        <dbReference type="RuleBase" id="RU363032"/>
    </source>
</evidence>
<feature type="transmembrane region" description="Helical" evidence="8">
    <location>
        <begin position="71"/>
        <end position="91"/>
    </location>
</feature>
<evidence type="ECO:0000259" key="9">
    <source>
        <dbReference type="PROSITE" id="PS50928"/>
    </source>
</evidence>
<dbReference type="PANTHER" id="PTHR42929:SF5">
    <property type="entry name" value="ABC TRANSPORTER PERMEASE PROTEIN"/>
    <property type="match status" value="1"/>
</dbReference>
<keyword evidence="7 8" id="KW-0472">Membrane</keyword>
<dbReference type="AlphaFoldDB" id="A0A1H7TXJ3"/>
<feature type="transmembrane region" description="Helical" evidence="8">
    <location>
        <begin position="245"/>
        <end position="269"/>
    </location>
</feature>